<keyword evidence="3" id="KW-1185">Reference proteome</keyword>
<accession>A0A3S4ZUY1</accession>
<name>A0A3S4ZUY1_9PLAT</name>
<evidence type="ECO:0000313" key="3">
    <source>
        <dbReference type="Proteomes" id="UP000784294"/>
    </source>
</evidence>
<organism evidence="2 3">
    <name type="scientific">Protopolystoma xenopodis</name>
    <dbReference type="NCBI Taxonomy" id="117903"/>
    <lineage>
        <taxon>Eukaryota</taxon>
        <taxon>Metazoa</taxon>
        <taxon>Spiralia</taxon>
        <taxon>Lophotrochozoa</taxon>
        <taxon>Platyhelminthes</taxon>
        <taxon>Monogenea</taxon>
        <taxon>Polyopisthocotylea</taxon>
        <taxon>Polystomatidea</taxon>
        <taxon>Polystomatidae</taxon>
        <taxon>Protopolystoma</taxon>
    </lineage>
</organism>
<reference evidence="2" key="1">
    <citation type="submission" date="2018-11" db="EMBL/GenBank/DDBJ databases">
        <authorList>
            <consortium name="Pathogen Informatics"/>
        </authorList>
    </citation>
    <scope>NUCLEOTIDE SEQUENCE</scope>
</reference>
<proteinExistence type="predicted"/>
<dbReference type="EMBL" id="CAAALY010046592">
    <property type="protein sequence ID" value="VEL20467.1"/>
    <property type="molecule type" value="Genomic_DNA"/>
</dbReference>
<feature type="compositionally biased region" description="Basic and acidic residues" evidence="1">
    <location>
        <begin position="82"/>
        <end position="95"/>
    </location>
</feature>
<feature type="region of interest" description="Disordered" evidence="1">
    <location>
        <begin position="80"/>
        <end position="109"/>
    </location>
</feature>
<gene>
    <name evidence="2" type="ORF">PXEA_LOCUS13907</name>
</gene>
<evidence type="ECO:0000256" key="1">
    <source>
        <dbReference type="SAM" id="MobiDB-lite"/>
    </source>
</evidence>
<dbReference type="AlphaFoldDB" id="A0A3S4ZUY1"/>
<evidence type="ECO:0000313" key="2">
    <source>
        <dbReference type="EMBL" id="VEL20467.1"/>
    </source>
</evidence>
<protein>
    <submittedName>
        <fullName evidence="2">Uncharacterized protein</fullName>
    </submittedName>
</protein>
<comment type="caution">
    <text evidence="2">The sequence shown here is derived from an EMBL/GenBank/DDBJ whole genome shotgun (WGS) entry which is preliminary data.</text>
</comment>
<dbReference type="Proteomes" id="UP000784294">
    <property type="component" value="Unassembled WGS sequence"/>
</dbReference>
<sequence length="217" mass="23740">MFPLGTGVQCFGLVPKLPYTEISPSYNYMPHWLPTRPPLIIRPGRSSRSKRIQLIKAITSSDQQNPQPQDTLIQTSLSNSESHLKTENDEAEPKVSNELTRPPDQGVPPVINVEESGKENYDGDTCLELECADGVGAENQAGLHKRVQIGADLTFDSLALTLNALRLAIRDRASQTAYPGAVGTASSTNGGFRLLRDNRVEPYCLTSQLSRTSATKF</sequence>